<evidence type="ECO:0000256" key="1">
    <source>
        <dbReference type="SAM" id="MobiDB-lite"/>
    </source>
</evidence>
<reference evidence="2" key="1">
    <citation type="submission" date="2023-06" db="EMBL/GenBank/DDBJ databases">
        <title>Conoideocrella luteorostrata (Hypocreales: Clavicipitaceae), a potential biocontrol fungus for elongate hemlock scale in United States Christmas tree production areas.</title>
        <authorList>
            <person name="Barrett H."/>
            <person name="Lovett B."/>
            <person name="Macias A.M."/>
            <person name="Stajich J.E."/>
            <person name="Kasson M.T."/>
        </authorList>
    </citation>
    <scope>NUCLEOTIDE SEQUENCE</scope>
    <source>
        <strain evidence="2">ARSEF 14590</strain>
    </source>
</reference>
<accession>A0AAJ0D1Y2</accession>
<keyword evidence="3" id="KW-1185">Reference proteome</keyword>
<evidence type="ECO:0000313" key="3">
    <source>
        <dbReference type="Proteomes" id="UP001251528"/>
    </source>
</evidence>
<feature type="region of interest" description="Disordered" evidence="1">
    <location>
        <begin position="290"/>
        <end position="328"/>
    </location>
</feature>
<comment type="caution">
    <text evidence="2">The sequence shown here is derived from an EMBL/GenBank/DDBJ whole genome shotgun (WGS) entry which is preliminary data.</text>
</comment>
<feature type="compositionally biased region" description="Basic and acidic residues" evidence="1">
    <location>
        <begin position="467"/>
        <end position="479"/>
    </location>
</feature>
<feature type="region of interest" description="Disordered" evidence="1">
    <location>
        <begin position="1"/>
        <end position="85"/>
    </location>
</feature>
<dbReference type="AlphaFoldDB" id="A0AAJ0D1Y2"/>
<proteinExistence type="predicted"/>
<name>A0AAJ0D1Y2_9HYPO</name>
<dbReference type="Proteomes" id="UP001251528">
    <property type="component" value="Unassembled WGS sequence"/>
</dbReference>
<dbReference type="EMBL" id="JASWJB010000002">
    <property type="protein sequence ID" value="KAK2616844.1"/>
    <property type="molecule type" value="Genomic_DNA"/>
</dbReference>
<evidence type="ECO:0000313" key="2">
    <source>
        <dbReference type="EMBL" id="KAK2616844.1"/>
    </source>
</evidence>
<feature type="compositionally biased region" description="Low complexity" evidence="1">
    <location>
        <begin position="22"/>
        <end position="42"/>
    </location>
</feature>
<protein>
    <submittedName>
        <fullName evidence="2">Uncharacterized protein</fullName>
    </submittedName>
</protein>
<gene>
    <name evidence="2" type="ORF">QQS21_000222</name>
</gene>
<organism evidence="2 3">
    <name type="scientific">Conoideocrella luteorostrata</name>
    <dbReference type="NCBI Taxonomy" id="1105319"/>
    <lineage>
        <taxon>Eukaryota</taxon>
        <taxon>Fungi</taxon>
        <taxon>Dikarya</taxon>
        <taxon>Ascomycota</taxon>
        <taxon>Pezizomycotina</taxon>
        <taxon>Sordariomycetes</taxon>
        <taxon>Hypocreomycetidae</taxon>
        <taxon>Hypocreales</taxon>
        <taxon>Clavicipitaceae</taxon>
        <taxon>Conoideocrella</taxon>
    </lineage>
</organism>
<feature type="compositionally biased region" description="Low complexity" evidence="1">
    <location>
        <begin position="290"/>
        <end position="308"/>
    </location>
</feature>
<sequence length="499" mass="55993">MYSIRPRNRQSGTPRYMPEQRTSSTDSSNSSSVSSARTSELSETYILARTDAAPPFYQSGSTVDSSQRHSRDSEMEDYTQPQQPSKLQHNMIQEDMGGLSPPNIAYSPPSPSASMLSVNTYDSRFSECDLNHDFVDTHEGAQLDSKPEGETPHTAEYYAIPKVLRPRPGFDDPSTPSDPYTFGCFFPSMRRLSICHDDTEDGNMNLRVDTLVTSGVRHRPASIQLFHLRMLDLFNRDFSFRRYCRDSGREVCFSKRAYASRNGIQNSVSSALRSVKAPFRRSDTSSASRFSLKSSSSSRRPSSSASSSGGADVLSHSPGSLAVKSPPPPLVPTDTIKLEFSNYARVELSRRGPKRYEFEWWGHTYTWRRSVDKTLNTFSFHLMRDDKSEAVAHVVQEMQSPSQIEMEKQAGGWIPPCYMWITNQSVIEAMTDVADVIIATGLITLVDDCIREEWLSKKTPSDSAPLRQEEARPGTEPSRRGLFKNSGKPFRMGKAIAVY</sequence>
<feature type="region of interest" description="Disordered" evidence="1">
    <location>
        <begin position="460"/>
        <end position="488"/>
    </location>
</feature>